<name>A0ABW2AJ41_9MICO</name>
<feature type="compositionally biased region" description="Polar residues" evidence="1">
    <location>
        <begin position="9"/>
        <end position="18"/>
    </location>
</feature>
<organism evidence="3 4">
    <name type="scientific">Flexivirga alba</name>
    <dbReference type="NCBI Taxonomy" id="702742"/>
    <lineage>
        <taxon>Bacteria</taxon>
        <taxon>Bacillati</taxon>
        <taxon>Actinomycetota</taxon>
        <taxon>Actinomycetes</taxon>
        <taxon>Micrococcales</taxon>
        <taxon>Dermacoccaceae</taxon>
        <taxon>Flexivirga</taxon>
    </lineage>
</organism>
<feature type="region of interest" description="Disordered" evidence="1">
    <location>
        <begin position="1"/>
        <end position="21"/>
    </location>
</feature>
<dbReference type="InterPro" id="IPR041657">
    <property type="entry name" value="HTH_17"/>
</dbReference>
<dbReference type="SUPFAM" id="SSF46955">
    <property type="entry name" value="Putative DNA-binding domain"/>
    <property type="match status" value="1"/>
</dbReference>
<evidence type="ECO:0000259" key="2">
    <source>
        <dbReference type="Pfam" id="PF12728"/>
    </source>
</evidence>
<dbReference type="RefSeq" id="WP_382403461.1">
    <property type="nucleotide sequence ID" value="NZ_JBHSWH010000001.1"/>
</dbReference>
<gene>
    <name evidence="3" type="ORF">ACFQDH_16290</name>
</gene>
<dbReference type="Pfam" id="PF12728">
    <property type="entry name" value="HTH_17"/>
    <property type="match status" value="1"/>
</dbReference>
<keyword evidence="4" id="KW-1185">Reference proteome</keyword>
<accession>A0ABW2AJ41</accession>
<evidence type="ECO:0000313" key="3">
    <source>
        <dbReference type="EMBL" id="MFC6706772.1"/>
    </source>
</evidence>
<dbReference type="Proteomes" id="UP001596298">
    <property type="component" value="Unassembled WGS sequence"/>
</dbReference>
<sequence length="107" mass="11819">MTHNETDLVRSSTESGATGITDVQADPATTILTIDQASEYLSISKATLYTWRTRRAGFGPPALKLGNCLRYRRSDLDDWVGDHVEIVDTASPRSDDGISLSRHSRPR</sequence>
<reference evidence="4" key="1">
    <citation type="journal article" date="2019" name="Int. J. Syst. Evol. Microbiol.">
        <title>The Global Catalogue of Microorganisms (GCM) 10K type strain sequencing project: providing services to taxonomists for standard genome sequencing and annotation.</title>
        <authorList>
            <consortium name="The Broad Institute Genomics Platform"/>
            <consortium name="The Broad Institute Genome Sequencing Center for Infectious Disease"/>
            <person name="Wu L."/>
            <person name="Ma J."/>
        </authorList>
    </citation>
    <scope>NUCLEOTIDE SEQUENCE [LARGE SCALE GENOMIC DNA]</scope>
    <source>
        <strain evidence="4">CCUG 58127</strain>
    </source>
</reference>
<evidence type="ECO:0000256" key="1">
    <source>
        <dbReference type="SAM" id="MobiDB-lite"/>
    </source>
</evidence>
<dbReference type="EMBL" id="JBHSWH010000001">
    <property type="protein sequence ID" value="MFC6706772.1"/>
    <property type="molecule type" value="Genomic_DNA"/>
</dbReference>
<comment type="caution">
    <text evidence="3">The sequence shown here is derived from an EMBL/GenBank/DDBJ whole genome shotgun (WGS) entry which is preliminary data.</text>
</comment>
<evidence type="ECO:0000313" key="4">
    <source>
        <dbReference type="Proteomes" id="UP001596298"/>
    </source>
</evidence>
<feature type="domain" description="Helix-turn-helix" evidence="2">
    <location>
        <begin position="32"/>
        <end position="80"/>
    </location>
</feature>
<proteinExistence type="predicted"/>
<protein>
    <submittedName>
        <fullName evidence="3">Helix-turn-helix transcriptional regulator</fullName>
    </submittedName>
</protein>
<dbReference type="InterPro" id="IPR009061">
    <property type="entry name" value="DNA-bd_dom_put_sf"/>
</dbReference>